<evidence type="ECO:0000313" key="9">
    <source>
        <dbReference type="Proteomes" id="UP000287972"/>
    </source>
</evidence>
<dbReference type="InterPro" id="IPR021740">
    <property type="entry name" value="Velvet"/>
</dbReference>
<dbReference type="AlphaFoldDB" id="A0A428P4M4"/>
<dbReference type="GO" id="GO:0030435">
    <property type="term" value="P:sporulation resulting in formation of a cellular spore"/>
    <property type="evidence" value="ECO:0007669"/>
    <property type="project" value="UniProtKB-KW"/>
</dbReference>
<keyword evidence="2" id="KW-0749">Sporulation</keyword>
<accession>A0A428P4M4</accession>
<name>A0A428P4M4_9HYPO</name>
<dbReference type="Proteomes" id="UP000287972">
    <property type="component" value="Unassembled WGS sequence"/>
</dbReference>
<dbReference type="PANTHER" id="PTHR33572">
    <property type="entry name" value="SPORE DEVELOPMENT REGULATOR VOSA"/>
    <property type="match status" value="1"/>
</dbReference>
<evidence type="ECO:0000256" key="6">
    <source>
        <dbReference type="SAM" id="MobiDB-lite"/>
    </source>
</evidence>
<protein>
    <recommendedName>
        <fullName evidence="7">Velvet domain-containing protein</fullName>
    </recommendedName>
</protein>
<dbReference type="Pfam" id="PF11754">
    <property type="entry name" value="Velvet"/>
    <property type="match status" value="2"/>
</dbReference>
<keyword evidence="5" id="KW-0539">Nucleus</keyword>
<dbReference type="InterPro" id="IPR037525">
    <property type="entry name" value="Velvet_dom"/>
</dbReference>
<reference evidence="8 9" key="1">
    <citation type="submission" date="2017-06" db="EMBL/GenBank/DDBJ databases">
        <title>Comparative genomic analysis of Ambrosia Fusariam Clade fungi.</title>
        <authorList>
            <person name="Stajich J.E."/>
            <person name="Carrillo J."/>
            <person name="Kijimoto T."/>
            <person name="Eskalen A."/>
            <person name="O'Donnell K."/>
            <person name="Kasson M."/>
        </authorList>
    </citation>
    <scope>NUCLEOTIDE SEQUENCE [LARGE SCALE GENOMIC DNA]</scope>
    <source>
        <strain evidence="8 9">NRRL62606</strain>
    </source>
</reference>
<evidence type="ECO:0000256" key="3">
    <source>
        <dbReference type="ARBA" id="ARBA00023015"/>
    </source>
</evidence>
<feature type="region of interest" description="Disordered" evidence="6">
    <location>
        <begin position="143"/>
        <end position="167"/>
    </location>
</feature>
<keyword evidence="9" id="KW-1185">Reference proteome</keyword>
<dbReference type="PANTHER" id="PTHR33572:SF17">
    <property type="entry name" value="SEXUAL DEVELOPMENT REGULATOR VELC"/>
    <property type="match status" value="1"/>
</dbReference>
<evidence type="ECO:0000256" key="4">
    <source>
        <dbReference type="ARBA" id="ARBA00023163"/>
    </source>
</evidence>
<keyword evidence="4" id="KW-0804">Transcription</keyword>
<keyword evidence="3" id="KW-0805">Transcription regulation</keyword>
<dbReference type="EMBL" id="NKCL01000897">
    <property type="protein sequence ID" value="RSL47956.1"/>
    <property type="molecule type" value="Genomic_DNA"/>
</dbReference>
<evidence type="ECO:0000259" key="7">
    <source>
        <dbReference type="PROSITE" id="PS51821"/>
    </source>
</evidence>
<evidence type="ECO:0000256" key="5">
    <source>
        <dbReference type="ARBA" id="ARBA00023242"/>
    </source>
</evidence>
<proteinExistence type="predicted"/>
<gene>
    <name evidence="8" type="ORF">CEP51_015707</name>
</gene>
<sequence length="419" mass="46401">MAPQATILAPQSSYFDIMATQHLTARGMPENQLTAVMGQTQPHHDRYGSYASHLPLPLPLPLPSFNALVQQGHHVAAPPPLPFPSLEPQGLPRLHNFHGHSLCHITQPLPAPEEQPALFRQTWGPSSVYSRVITRFSDQQIHPTPSILDNGSRAGSVPSADLGPSLKRTSRFRDLPQVSRNSDIGVTSSVTSSKGSATGVKYFLSVRQQPVAARSCGSGERDRRTIDPPPIVQLRIEGPSLTKEESNKLLRYSDYIMSCSICDQSGIRDFSFMPEDYRQRRRLMGSVVSIPFVGKDEHDEIGCFFCFPDLSCRTPGSFRLKFSLVEVDLAQARQTKHFPILAETASDTFAVYTAKESPGIQASTPLVKRLKEQGCIIPIKKGWRESNRQSDQGDPGNEEQEGELSPARKRRRLGNGWAE</sequence>
<dbReference type="Gene3D" id="2.60.40.3960">
    <property type="entry name" value="Velvet domain"/>
    <property type="match status" value="1"/>
</dbReference>
<feature type="domain" description="Velvet" evidence="7">
    <location>
        <begin position="197"/>
        <end position="380"/>
    </location>
</feature>
<comment type="subcellular location">
    <subcellularLocation>
        <location evidence="1">Nucleus</location>
    </subcellularLocation>
</comment>
<evidence type="ECO:0000256" key="2">
    <source>
        <dbReference type="ARBA" id="ARBA00022969"/>
    </source>
</evidence>
<evidence type="ECO:0000256" key="1">
    <source>
        <dbReference type="ARBA" id="ARBA00004123"/>
    </source>
</evidence>
<dbReference type="PROSITE" id="PS51821">
    <property type="entry name" value="VELVET"/>
    <property type="match status" value="1"/>
</dbReference>
<feature type="region of interest" description="Disordered" evidence="6">
    <location>
        <begin position="381"/>
        <end position="419"/>
    </location>
</feature>
<dbReference type="GO" id="GO:0005634">
    <property type="term" value="C:nucleus"/>
    <property type="evidence" value="ECO:0007669"/>
    <property type="project" value="UniProtKB-SubCell"/>
</dbReference>
<dbReference type="InterPro" id="IPR038491">
    <property type="entry name" value="Velvet_dom_sf"/>
</dbReference>
<evidence type="ECO:0000313" key="8">
    <source>
        <dbReference type="EMBL" id="RSL47956.1"/>
    </source>
</evidence>
<organism evidence="8 9">
    <name type="scientific">Fusarium floridanum</name>
    <dbReference type="NCBI Taxonomy" id="1325733"/>
    <lineage>
        <taxon>Eukaryota</taxon>
        <taxon>Fungi</taxon>
        <taxon>Dikarya</taxon>
        <taxon>Ascomycota</taxon>
        <taxon>Pezizomycotina</taxon>
        <taxon>Sordariomycetes</taxon>
        <taxon>Hypocreomycetidae</taxon>
        <taxon>Hypocreales</taxon>
        <taxon>Nectriaceae</taxon>
        <taxon>Fusarium</taxon>
        <taxon>Fusarium solani species complex</taxon>
    </lineage>
</organism>
<comment type="caution">
    <text evidence="8">The sequence shown here is derived from an EMBL/GenBank/DDBJ whole genome shotgun (WGS) entry which is preliminary data.</text>
</comment>